<organism evidence="1 2">
    <name type="scientific">candidate division WWE3 bacterium</name>
    <dbReference type="NCBI Taxonomy" id="2053526"/>
    <lineage>
        <taxon>Bacteria</taxon>
        <taxon>Katanobacteria</taxon>
    </lineage>
</organism>
<dbReference type="Proteomes" id="UP000751518">
    <property type="component" value="Unassembled WGS sequence"/>
</dbReference>
<sequence length="134" mass="15786">MRTERLTPQLIKVLTMMQDAVKDKNRYQIHPEKDMRLTYSERANFQKLRYFGLIAKSKTRGWWVFTDLASDFLKGVRGVPVEVYVDDNHQVGKSDDLRWFNGVDLQEKPFLLQVGDYAKEKVARLFDAPKGRYL</sequence>
<evidence type="ECO:0000313" key="1">
    <source>
        <dbReference type="EMBL" id="MCA9392541.1"/>
    </source>
</evidence>
<reference evidence="1" key="1">
    <citation type="submission" date="2020-04" db="EMBL/GenBank/DDBJ databases">
        <authorList>
            <person name="Zhang T."/>
        </authorList>
    </citation>
    <scope>NUCLEOTIDE SEQUENCE</scope>
    <source>
        <strain evidence="1">HKST-UBA03</strain>
    </source>
</reference>
<evidence type="ECO:0000313" key="2">
    <source>
        <dbReference type="Proteomes" id="UP000751518"/>
    </source>
</evidence>
<proteinExistence type="predicted"/>
<dbReference type="AlphaFoldDB" id="A0A955LMD1"/>
<name>A0A955LMD1_UNCKA</name>
<reference evidence="1" key="2">
    <citation type="journal article" date="2021" name="Microbiome">
        <title>Successional dynamics and alternative stable states in a saline activated sludge microbial community over 9 years.</title>
        <authorList>
            <person name="Wang Y."/>
            <person name="Ye J."/>
            <person name="Ju F."/>
            <person name="Liu L."/>
            <person name="Boyd J.A."/>
            <person name="Deng Y."/>
            <person name="Parks D.H."/>
            <person name="Jiang X."/>
            <person name="Yin X."/>
            <person name="Woodcroft B.J."/>
            <person name="Tyson G.W."/>
            <person name="Hugenholtz P."/>
            <person name="Polz M.F."/>
            <person name="Zhang T."/>
        </authorList>
    </citation>
    <scope>NUCLEOTIDE SEQUENCE</scope>
    <source>
        <strain evidence="1">HKST-UBA03</strain>
    </source>
</reference>
<comment type="caution">
    <text evidence="1">The sequence shown here is derived from an EMBL/GenBank/DDBJ whole genome shotgun (WGS) entry which is preliminary data.</text>
</comment>
<protein>
    <submittedName>
        <fullName evidence="1">Uncharacterized protein</fullName>
    </submittedName>
</protein>
<accession>A0A955LMD1</accession>
<gene>
    <name evidence="1" type="ORF">KC614_05095</name>
</gene>
<dbReference type="EMBL" id="JAGQKZ010000075">
    <property type="protein sequence ID" value="MCA9392541.1"/>
    <property type="molecule type" value="Genomic_DNA"/>
</dbReference>